<dbReference type="EMBL" id="KN847648">
    <property type="protein sequence ID" value="KIV98523.1"/>
    <property type="molecule type" value="Genomic_DNA"/>
</dbReference>
<reference evidence="2 3" key="1">
    <citation type="submission" date="2015-01" db="EMBL/GenBank/DDBJ databases">
        <title>The Genome Sequence of Ochroconis gallopava CBS43764.</title>
        <authorList>
            <consortium name="The Broad Institute Genomics Platform"/>
            <person name="Cuomo C."/>
            <person name="de Hoog S."/>
            <person name="Gorbushina A."/>
            <person name="Stielow B."/>
            <person name="Teixiera M."/>
            <person name="Abouelleil A."/>
            <person name="Chapman S.B."/>
            <person name="Priest M."/>
            <person name="Young S.K."/>
            <person name="Wortman J."/>
            <person name="Nusbaum C."/>
            <person name="Birren B."/>
        </authorList>
    </citation>
    <scope>NUCLEOTIDE SEQUENCE [LARGE SCALE GENOMIC DNA]</scope>
    <source>
        <strain evidence="2 3">CBS 43764</strain>
    </source>
</reference>
<dbReference type="SUPFAM" id="SSF101898">
    <property type="entry name" value="NHL repeat"/>
    <property type="match status" value="1"/>
</dbReference>
<sequence>MSGQSLPYLWEELAVRDDHDRLILEEVGYFDLDRAAGPFDFQTVYSSFRRLLIRLRLLFDLQRANFQLCSTKAVFVPLWLHFRILLRLISLGMSLPLKYGPDITEYLFIRHILLHTLLSTFRALILRPDRPGHAELVDFQHRVLGLAAAWEGLLQRSLNELEEFVLKLLLPKTIDCLLDYSADEGIEKITSGEFQLPETPNHFYPFTIKSRSSDNESATSILQSLAQELDKPGWLRAFWSLHDVVWAVIASAVTKDRTNLGFRQTGRGSNPAAEALAVIFAPAEQSSQLSIRAKTVRSLSSFIAPYSALVTSCYEASAHAIPPVLEDYQLNRKHQMEFEYETFLMYIVQRKHQLVSLYGSNSRQTSTVMGSVPVFCSQGKRYMEHMQMAPELAGFSTSRSPSIVKPNPEDPATGHRNGILNSISTPMIPPRSPPRSSEVGSTDSSNEIRVASRMQSQSPGQASSILTNPTSRTESDNGSLYAEVSGKYTGHVRSISEPTPNPLTRFPNHSTKSSGGRRGKIFGFGSASIKVGSKHAKSDGSIIPNNLVVKFSHTGKSVIFWTRSDCGFFVWSNLFHNELRRCSLLYGVPPQAQGAIVKHISASDNAVAVLAHYTGDGDRLFHFSDQGTRFEALGNTYLGSRGTNCMACSISPSGNLVALGWGLTIQLYKYDGRSLSLLTALMVHESHSGAVARFQELNFSPDSERLVSATQELVDAHKHAIYIRIWNCATDYVAPQWRPQGHTVTVGYGDDTGVTAVFFDPMTVRVLVAANLSKSYYAILGVNGYKAVLHGLSPRNVSIVAQGPSGKHFVLKTAKNNRIHMLDLGNGELSPAIDLDRESRGTKREIVALAMPQLDTVFVACREGSALVLKKLYVVGGRVTQSQTEDLASLYQRALAAC</sequence>
<dbReference type="GeneID" id="27317648"/>
<evidence type="ECO:0000313" key="3">
    <source>
        <dbReference type="Proteomes" id="UP000053259"/>
    </source>
</evidence>
<dbReference type="InterPro" id="IPR015943">
    <property type="entry name" value="WD40/YVTN_repeat-like_dom_sf"/>
</dbReference>
<feature type="region of interest" description="Disordered" evidence="1">
    <location>
        <begin position="395"/>
        <end position="478"/>
    </location>
</feature>
<dbReference type="STRING" id="253628.A0A0D2AI03"/>
<feature type="compositionally biased region" description="Polar residues" evidence="1">
    <location>
        <begin position="438"/>
        <end position="478"/>
    </location>
</feature>
<feature type="region of interest" description="Disordered" evidence="1">
    <location>
        <begin position="494"/>
        <end position="517"/>
    </location>
</feature>
<dbReference type="Gene3D" id="2.130.10.10">
    <property type="entry name" value="YVTN repeat-like/Quinoprotein amine dehydrogenase"/>
    <property type="match status" value="1"/>
</dbReference>
<name>A0A0D2AI03_9PEZI</name>
<evidence type="ECO:0000313" key="2">
    <source>
        <dbReference type="EMBL" id="KIV98523.1"/>
    </source>
</evidence>
<dbReference type="VEuPathDB" id="FungiDB:PV09_09675"/>
<keyword evidence="3" id="KW-1185">Reference proteome</keyword>
<dbReference type="InParanoid" id="A0A0D2AI03"/>
<dbReference type="Proteomes" id="UP000053259">
    <property type="component" value="Unassembled WGS sequence"/>
</dbReference>
<proteinExistence type="predicted"/>
<gene>
    <name evidence="2" type="ORF">PV09_09675</name>
</gene>
<organism evidence="2 3">
    <name type="scientific">Verruconis gallopava</name>
    <dbReference type="NCBI Taxonomy" id="253628"/>
    <lineage>
        <taxon>Eukaryota</taxon>
        <taxon>Fungi</taxon>
        <taxon>Dikarya</taxon>
        <taxon>Ascomycota</taxon>
        <taxon>Pezizomycotina</taxon>
        <taxon>Dothideomycetes</taxon>
        <taxon>Pleosporomycetidae</taxon>
        <taxon>Venturiales</taxon>
        <taxon>Sympoventuriaceae</taxon>
        <taxon>Verruconis</taxon>
    </lineage>
</organism>
<dbReference type="HOGENOM" id="CLU_322422_0_0_1"/>
<dbReference type="RefSeq" id="XP_016208393.1">
    <property type="nucleotide sequence ID" value="XM_016363784.1"/>
</dbReference>
<dbReference type="AlphaFoldDB" id="A0A0D2AI03"/>
<protein>
    <submittedName>
        <fullName evidence="2">Uncharacterized protein</fullName>
    </submittedName>
</protein>
<accession>A0A0D2AI03</accession>
<dbReference type="OrthoDB" id="5411560at2759"/>
<evidence type="ECO:0000256" key="1">
    <source>
        <dbReference type="SAM" id="MobiDB-lite"/>
    </source>
</evidence>